<evidence type="ECO:0000256" key="1">
    <source>
        <dbReference type="ARBA" id="ARBA00035112"/>
    </source>
</evidence>
<dbReference type="GO" id="GO:0043386">
    <property type="term" value="P:mycotoxin biosynthetic process"/>
    <property type="evidence" value="ECO:0007669"/>
    <property type="project" value="InterPro"/>
</dbReference>
<dbReference type="Pfam" id="PF11807">
    <property type="entry name" value="UstYa"/>
    <property type="match status" value="1"/>
</dbReference>
<comment type="caution">
    <text evidence="2">The sequence shown here is derived from an EMBL/GenBank/DDBJ whole genome shotgun (WGS) entry which is preliminary data.</text>
</comment>
<organism evidence="2 3">
    <name type="scientific">Hymenoscyphus fraxineus</name>
    <dbReference type="NCBI Taxonomy" id="746836"/>
    <lineage>
        <taxon>Eukaryota</taxon>
        <taxon>Fungi</taxon>
        <taxon>Dikarya</taxon>
        <taxon>Ascomycota</taxon>
        <taxon>Pezizomycotina</taxon>
        <taxon>Leotiomycetes</taxon>
        <taxon>Helotiales</taxon>
        <taxon>Helotiaceae</taxon>
        <taxon>Hymenoscyphus</taxon>
    </lineage>
</organism>
<protein>
    <submittedName>
        <fullName evidence="2">Uncharacterized protein</fullName>
    </submittedName>
</protein>
<dbReference type="InterPro" id="IPR021765">
    <property type="entry name" value="UstYa-like"/>
</dbReference>
<evidence type="ECO:0000313" key="2">
    <source>
        <dbReference type="EMBL" id="CAG8955510.1"/>
    </source>
</evidence>
<keyword evidence="3" id="KW-1185">Reference proteome</keyword>
<dbReference type="OrthoDB" id="3687641at2759"/>
<proteinExistence type="inferred from homology"/>
<sequence length="190" mass="21985">MCLLLIVALDGLNRKYSVDRTTYLPNVYWSVNETEANEAWNYISAGFGIVAVKAEYAKDHGLPDSEIWREDSSKRVYVLEAYHAIHCLRRIRSHYLALLHGNQWGWPIEHDMHCLDSLREYVMCNPDDTLLWTNGHGDVGHGQNKKCQDWDALRQWAGERTIAYFDYERGYEEETKGVYHNGDGLPVGSF</sequence>
<dbReference type="EMBL" id="CAJVRL010000064">
    <property type="protein sequence ID" value="CAG8955510.1"/>
    <property type="molecule type" value="Genomic_DNA"/>
</dbReference>
<gene>
    <name evidence="2" type="ORF">HYFRA_00009461</name>
</gene>
<dbReference type="AlphaFoldDB" id="A0A9N9KW92"/>
<evidence type="ECO:0000313" key="3">
    <source>
        <dbReference type="Proteomes" id="UP000696280"/>
    </source>
</evidence>
<reference evidence="2" key="1">
    <citation type="submission" date="2021-07" db="EMBL/GenBank/DDBJ databases">
        <authorList>
            <person name="Durling M."/>
        </authorList>
    </citation>
    <scope>NUCLEOTIDE SEQUENCE</scope>
</reference>
<dbReference type="PANTHER" id="PTHR33365">
    <property type="entry name" value="YALI0B05434P"/>
    <property type="match status" value="1"/>
</dbReference>
<comment type="similarity">
    <text evidence="1">Belongs to the ustYa family.</text>
</comment>
<dbReference type="Proteomes" id="UP000696280">
    <property type="component" value="Unassembled WGS sequence"/>
</dbReference>
<name>A0A9N9KW92_9HELO</name>
<accession>A0A9N9KW92</accession>
<dbReference type="PANTHER" id="PTHR33365:SF6">
    <property type="entry name" value="OXIDASE USTYA"/>
    <property type="match status" value="1"/>
</dbReference>